<protein>
    <submittedName>
        <fullName evidence="1">Uncharacterized protein</fullName>
    </submittedName>
</protein>
<evidence type="ECO:0000313" key="1">
    <source>
        <dbReference type="EMBL" id="EAR13716.1"/>
    </source>
</evidence>
<proteinExistence type="predicted"/>
<accession>A4BXM5</accession>
<dbReference type="AlphaFoldDB" id="A4BXM5"/>
<sequence length="63" mass="7372">MVNNYLQTVFLSTERAQPLSLIKQKVSDKNENYPPKTIENTHIRKFGLLLDSLFNLGFMGFYF</sequence>
<reference evidence="1 2" key="1">
    <citation type="submission" date="2006-02" db="EMBL/GenBank/DDBJ databases">
        <authorList>
            <person name="Murray A."/>
            <person name="Staley J."/>
            <person name="Ferriera S."/>
            <person name="Johnson J."/>
            <person name="Kravitz S."/>
            <person name="Halpern A."/>
            <person name="Remington K."/>
            <person name="Beeson K."/>
            <person name="Tran B."/>
            <person name="Rogers Y.-H."/>
            <person name="Friedman R."/>
            <person name="Venter J.C."/>
        </authorList>
    </citation>
    <scope>NUCLEOTIDE SEQUENCE [LARGE SCALE GENOMIC DNA]</scope>
    <source>
        <strain evidence="1 2">23-P</strain>
    </source>
</reference>
<organism evidence="1 2">
    <name type="scientific">Polaribacter irgensii 23-P</name>
    <dbReference type="NCBI Taxonomy" id="313594"/>
    <lineage>
        <taxon>Bacteria</taxon>
        <taxon>Pseudomonadati</taxon>
        <taxon>Bacteroidota</taxon>
        <taxon>Flavobacteriia</taxon>
        <taxon>Flavobacteriales</taxon>
        <taxon>Flavobacteriaceae</taxon>
    </lineage>
</organism>
<dbReference type="Proteomes" id="UP000003053">
    <property type="component" value="Unassembled WGS sequence"/>
</dbReference>
<name>A4BXM5_9FLAO</name>
<gene>
    <name evidence="1" type="ORF">PI23P_04442</name>
</gene>
<keyword evidence="2" id="KW-1185">Reference proteome</keyword>
<evidence type="ECO:0000313" key="2">
    <source>
        <dbReference type="Proteomes" id="UP000003053"/>
    </source>
</evidence>
<dbReference type="HOGENOM" id="CLU_2882045_0_0_10"/>
<dbReference type="EMBL" id="AAOG01000001">
    <property type="protein sequence ID" value="EAR13716.1"/>
    <property type="molecule type" value="Genomic_DNA"/>
</dbReference>
<comment type="caution">
    <text evidence="1">The sequence shown here is derived from an EMBL/GenBank/DDBJ whole genome shotgun (WGS) entry which is preliminary data.</text>
</comment>